<evidence type="ECO:0000313" key="3">
    <source>
        <dbReference type="Proteomes" id="UP001501295"/>
    </source>
</evidence>
<gene>
    <name evidence="2" type="ORF">GCM10025780_02510</name>
</gene>
<dbReference type="EMBL" id="BAABLM010000001">
    <property type="protein sequence ID" value="GAA4664907.1"/>
    <property type="molecule type" value="Genomic_DNA"/>
</dbReference>
<dbReference type="InterPro" id="IPR002372">
    <property type="entry name" value="PQQ_rpt_dom"/>
</dbReference>
<keyword evidence="3" id="KW-1185">Reference proteome</keyword>
<dbReference type="RefSeq" id="WP_345372288.1">
    <property type="nucleotide sequence ID" value="NZ_BAABLM010000001.1"/>
</dbReference>
<protein>
    <recommendedName>
        <fullName evidence="1">Pyrrolo-quinoline quinone repeat domain-containing protein</fullName>
    </recommendedName>
</protein>
<dbReference type="InterPro" id="IPR015943">
    <property type="entry name" value="WD40/YVTN_repeat-like_dom_sf"/>
</dbReference>
<evidence type="ECO:0000259" key="1">
    <source>
        <dbReference type="Pfam" id="PF13360"/>
    </source>
</evidence>
<dbReference type="Proteomes" id="UP001501295">
    <property type="component" value="Unassembled WGS sequence"/>
</dbReference>
<dbReference type="InterPro" id="IPR011047">
    <property type="entry name" value="Quinoprotein_ADH-like_sf"/>
</dbReference>
<comment type="caution">
    <text evidence="2">The sequence shown here is derived from an EMBL/GenBank/DDBJ whole genome shotgun (WGS) entry which is preliminary data.</text>
</comment>
<dbReference type="SUPFAM" id="SSF50998">
    <property type="entry name" value="Quinoprotein alcohol dehydrogenase-like"/>
    <property type="match status" value="2"/>
</dbReference>
<organism evidence="2 3">
    <name type="scientific">Frondihabitans cladoniiphilus</name>
    <dbReference type="NCBI Taxonomy" id="715785"/>
    <lineage>
        <taxon>Bacteria</taxon>
        <taxon>Bacillati</taxon>
        <taxon>Actinomycetota</taxon>
        <taxon>Actinomycetes</taxon>
        <taxon>Micrococcales</taxon>
        <taxon>Microbacteriaceae</taxon>
        <taxon>Frondihabitans</taxon>
    </lineage>
</organism>
<name>A0ABP8VL40_9MICO</name>
<dbReference type="Pfam" id="PF13360">
    <property type="entry name" value="PQQ_2"/>
    <property type="match status" value="1"/>
</dbReference>
<evidence type="ECO:0000313" key="2">
    <source>
        <dbReference type="EMBL" id="GAA4664907.1"/>
    </source>
</evidence>
<feature type="domain" description="Pyrrolo-quinoline quinone repeat" evidence="1">
    <location>
        <begin position="362"/>
        <end position="472"/>
    </location>
</feature>
<accession>A0ABP8VL40</accession>
<sequence length="493" mass="51764">MAVSRRRPQGRRPRYRGRVARLWARFSAGTRILVSYLALAAVIALVVGVGVVLQPTYGSLTPYGGTRVDDVRSGPRTSRWAADLAGTLAPGAPAECVRFTAVDLGRDLAVVRADTGYNFAAATDPACTSAPTAFRSRIALFNTAVGVFRWTHDVSGDVPPASGQPRSRSATVDSLSVVDGGTRILVHAVASDRSVAETLSADTGDIVQTTGGLPWNDQDRFEASGKVVAMGHLSTDYLSYEYDLRDVDDLGRVVWSGTGNPSATMIALSDRLLLGDEKTEQVLVSTGAVSAWGPSVDTTLGYAVNDDIVYAAKVTGSGVTTKPGRGFVAVDKTGKELWSSSMTLRGSYSMTRSCLAVTDYSDDHLTCLDYRTGKALWTDQVGAFTSAGSASGQRSDDVYAVSATDSSAVTAIDGRTGAIRFRTPVPAGASVSAAGQTVGYALAYGISGSRSSVIAFDLSSGKRLWTHAAQQQVQVWGGHLIDIGVDGAARRIG</sequence>
<proteinExistence type="predicted"/>
<dbReference type="Gene3D" id="2.130.10.10">
    <property type="entry name" value="YVTN repeat-like/Quinoprotein amine dehydrogenase"/>
    <property type="match status" value="1"/>
</dbReference>
<reference evidence="3" key="1">
    <citation type="journal article" date="2019" name="Int. J. Syst. Evol. Microbiol.">
        <title>The Global Catalogue of Microorganisms (GCM) 10K type strain sequencing project: providing services to taxonomists for standard genome sequencing and annotation.</title>
        <authorList>
            <consortium name="The Broad Institute Genomics Platform"/>
            <consortium name="The Broad Institute Genome Sequencing Center for Infectious Disease"/>
            <person name="Wu L."/>
            <person name="Ma J."/>
        </authorList>
    </citation>
    <scope>NUCLEOTIDE SEQUENCE [LARGE SCALE GENOMIC DNA]</scope>
    <source>
        <strain evidence="3">JCM 18956</strain>
    </source>
</reference>